<keyword evidence="5" id="KW-0539">Nucleus</keyword>
<comment type="subcellular location">
    <subcellularLocation>
        <location evidence="1">Cytoplasm</location>
    </subcellularLocation>
</comment>
<dbReference type="Gramene" id="Kaladp0016s0319.1.v1.1">
    <property type="protein sequence ID" value="Kaladp0016s0319.1.v1.1"/>
    <property type="gene ID" value="Kaladp0016s0319.v1.1"/>
</dbReference>
<evidence type="ECO:0000256" key="1">
    <source>
        <dbReference type="ARBA" id="ARBA00004496"/>
    </source>
</evidence>
<evidence type="ECO:0000256" key="3">
    <source>
        <dbReference type="ARBA" id="ARBA00022712"/>
    </source>
</evidence>
<dbReference type="Proteomes" id="UP000594263">
    <property type="component" value="Unplaced"/>
</dbReference>
<dbReference type="PANTHER" id="PTHR33347:SF1">
    <property type="entry name" value="PROTEIN SOB FIVE-LIKE 5"/>
    <property type="match status" value="1"/>
</dbReference>
<keyword evidence="4" id="KW-0932">Cytokinin signaling pathway</keyword>
<dbReference type="AlphaFoldDB" id="A0A7N0T159"/>
<keyword evidence="8" id="KW-1185">Reference proteome</keyword>
<evidence type="ECO:0000313" key="8">
    <source>
        <dbReference type="Proteomes" id="UP000594263"/>
    </source>
</evidence>
<comment type="similarity">
    <text evidence="6">Belongs to the SOFL plant protein family.</text>
</comment>
<dbReference type="EnsemblPlants" id="Kaladp0016s0319.1.v1.1">
    <property type="protein sequence ID" value="Kaladp0016s0319.1.v1.1"/>
    <property type="gene ID" value="Kaladp0016s0319.v1.1"/>
</dbReference>
<name>A0A7N0T159_KALFE</name>
<organism evidence="7 8">
    <name type="scientific">Kalanchoe fedtschenkoi</name>
    <name type="common">Lavender scallops</name>
    <name type="synonym">South American air plant</name>
    <dbReference type="NCBI Taxonomy" id="63787"/>
    <lineage>
        <taxon>Eukaryota</taxon>
        <taxon>Viridiplantae</taxon>
        <taxon>Streptophyta</taxon>
        <taxon>Embryophyta</taxon>
        <taxon>Tracheophyta</taxon>
        <taxon>Spermatophyta</taxon>
        <taxon>Magnoliopsida</taxon>
        <taxon>eudicotyledons</taxon>
        <taxon>Gunneridae</taxon>
        <taxon>Pentapetalae</taxon>
        <taxon>Saxifragales</taxon>
        <taxon>Crassulaceae</taxon>
        <taxon>Kalanchoe</taxon>
    </lineage>
</organism>
<dbReference type="GO" id="GO:0009691">
    <property type="term" value="P:cytokinin biosynthetic process"/>
    <property type="evidence" value="ECO:0007669"/>
    <property type="project" value="UniProtKB-KW"/>
</dbReference>
<dbReference type="GO" id="GO:0005737">
    <property type="term" value="C:cytoplasm"/>
    <property type="evidence" value="ECO:0007669"/>
    <property type="project" value="UniProtKB-SubCell"/>
</dbReference>
<evidence type="ECO:0000313" key="7">
    <source>
        <dbReference type="EnsemblPlants" id="Kaladp0016s0319.1.v1.1"/>
    </source>
</evidence>
<protein>
    <submittedName>
        <fullName evidence="7">Uncharacterized protein</fullName>
    </submittedName>
</protein>
<sequence length="174" mass="18885">MNHGGSECSSGCESGWTLYLEKSSWLSPNCSVSLEDEDGGDGEEDMSMVSDASSGPPHFIDSTGFNHACFYPGTDTGALSGAGGSALGRRKDAKRQMMMLDDTACSRPVSRHLKKGEFGHRNRSQSLMESSHSMVDFSHGFSTTHLQDGPSGMDLYGHQYHQNQYLGGNWMGFK</sequence>
<dbReference type="InterPro" id="IPR044670">
    <property type="entry name" value="SOFL"/>
</dbReference>
<keyword evidence="3" id="KW-0203">Cytokinin biosynthesis</keyword>
<keyword evidence="2" id="KW-0963">Cytoplasm</keyword>
<reference evidence="7" key="1">
    <citation type="submission" date="2021-01" db="UniProtKB">
        <authorList>
            <consortium name="EnsemblPlants"/>
        </authorList>
    </citation>
    <scope>IDENTIFICATION</scope>
</reference>
<evidence type="ECO:0000256" key="6">
    <source>
        <dbReference type="ARBA" id="ARBA00024199"/>
    </source>
</evidence>
<evidence type="ECO:0000256" key="4">
    <source>
        <dbReference type="ARBA" id="ARBA00022864"/>
    </source>
</evidence>
<dbReference type="GO" id="GO:0009736">
    <property type="term" value="P:cytokinin-activated signaling pathway"/>
    <property type="evidence" value="ECO:0007669"/>
    <property type="project" value="UniProtKB-KW"/>
</dbReference>
<dbReference type="OMA" id="GCLFINK"/>
<dbReference type="PANTHER" id="PTHR33347">
    <property type="entry name" value="OSJNBA0091C07.3 PROTEIN"/>
    <property type="match status" value="1"/>
</dbReference>
<evidence type="ECO:0000256" key="5">
    <source>
        <dbReference type="ARBA" id="ARBA00023242"/>
    </source>
</evidence>
<proteinExistence type="inferred from homology"/>
<accession>A0A7N0T159</accession>
<evidence type="ECO:0000256" key="2">
    <source>
        <dbReference type="ARBA" id="ARBA00022490"/>
    </source>
</evidence>